<protein>
    <submittedName>
        <fullName evidence="2">Uncharacterized protein</fullName>
    </submittedName>
</protein>
<evidence type="ECO:0000313" key="2">
    <source>
        <dbReference type="EMBL" id="OEU21373.1"/>
    </source>
</evidence>
<dbReference type="KEGG" id="fcy:FRACYDRAFT_259879"/>
<keyword evidence="3" id="KW-1185">Reference proteome</keyword>
<accession>A0A1E7FU54</accession>
<dbReference type="OrthoDB" id="49317at2759"/>
<feature type="compositionally biased region" description="Low complexity" evidence="1">
    <location>
        <begin position="200"/>
        <end position="209"/>
    </location>
</feature>
<feature type="compositionally biased region" description="Gly residues" evidence="1">
    <location>
        <begin position="213"/>
        <end position="231"/>
    </location>
</feature>
<gene>
    <name evidence="2" type="ORF">FRACYDRAFT_259879</name>
</gene>
<dbReference type="InParanoid" id="A0A1E7FU54"/>
<feature type="region of interest" description="Disordered" evidence="1">
    <location>
        <begin position="1"/>
        <end position="153"/>
    </location>
</feature>
<reference evidence="2 3" key="1">
    <citation type="submission" date="2016-09" db="EMBL/GenBank/DDBJ databases">
        <title>Extensive genetic diversity and differential bi-allelic expression allows diatom success in the polar Southern Ocean.</title>
        <authorList>
            <consortium name="DOE Joint Genome Institute"/>
            <person name="Mock T."/>
            <person name="Otillar R.P."/>
            <person name="Strauss J."/>
            <person name="Dupont C."/>
            <person name="Frickenhaus S."/>
            <person name="Maumus F."/>
            <person name="Mcmullan M."/>
            <person name="Sanges R."/>
            <person name="Schmutz J."/>
            <person name="Toseland A."/>
            <person name="Valas R."/>
            <person name="Veluchamy A."/>
            <person name="Ward B.J."/>
            <person name="Allen A."/>
            <person name="Barry K."/>
            <person name="Falciatore A."/>
            <person name="Ferrante M."/>
            <person name="Fortunato A.E."/>
            <person name="Gloeckner G."/>
            <person name="Gruber A."/>
            <person name="Hipkin R."/>
            <person name="Janech M."/>
            <person name="Kroth P."/>
            <person name="Leese F."/>
            <person name="Lindquist E."/>
            <person name="Lyon B.R."/>
            <person name="Martin J."/>
            <person name="Mayer C."/>
            <person name="Parker M."/>
            <person name="Quesneville H."/>
            <person name="Raymond J."/>
            <person name="Uhlig C."/>
            <person name="Valentin K.U."/>
            <person name="Worden A.Z."/>
            <person name="Armbrust E.V."/>
            <person name="Bowler C."/>
            <person name="Green B."/>
            <person name="Moulton V."/>
            <person name="Van Oosterhout C."/>
            <person name="Grigoriev I."/>
        </authorList>
    </citation>
    <scope>NUCLEOTIDE SEQUENCE [LARGE SCALE GENOMIC DNA]</scope>
    <source>
        <strain evidence="2 3">CCMP1102</strain>
    </source>
</reference>
<feature type="region of interest" description="Disordered" evidence="1">
    <location>
        <begin position="192"/>
        <end position="231"/>
    </location>
</feature>
<feature type="compositionally biased region" description="Polar residues" evidence="1">
    <location>
        <begin position="99"/>
        <end position="127"/>
    </location>
</feature>
<evidence type="ECO:0000256" key="1">
    <source>
        <dbReference type="SAM" id="MobiDB-lite"/>
    </source>
</evidence>
<name>A0A1E7FU54_9STRA</name>
<evidence type="ECO:0000313" key="3">
    <source>
        <dbReference type="Proteomes" id="UP000095751"/>
    </source>
</evidence>
<dbReference type="Proteomes" id="UP000095751">
    <property type="component" value="Unassembled WGS sequence"/>
</dbReference>
<dbReference type="AlphaFoldDB" id="A0A1E7FU54"/>
<feature type="compositionally biased region" description="Basic residues" evidence="1">
    <location>
        <begin position="70"/>
        <end position="81"/>
    </location>
</feature>
<sequence>MPLVGDGFSLGSSGGGGELGKSLDDMIADRRKDQSKSSTGRGGANRKNSTPTKSQKKKTELADRSIATGRAKRAAATKARRGLSNTKKPTAMEIDQENYRQSRNSNASNKKQEQKSSNGRLPPNSSLRDNKKKNSNKNNNNNITVAPVSLGRIPNKKQMNAALQGMKEAGCPVPHGHTLIMQFIPALVVAAPTGKGKGGKQQQQQQTNKRGGRGGGGDGRGRGGGGRGGRK</sequence>
<dbReference type="EMBL" id="KV784354">
    <property type="protein sequence ID" value="OEU21373.1"/>
    <property type="molecule type" value="Genomic_DNA"/>
</dbReference>
<feature type="compositionally biased region" description="Basic and acidic residues" evidence="1">
    <location>
        <begin position="21"/>
        <end position="35"/>
    </location>
</feature>
<proteinExistence type="predicted"/>
<feature type="compositionally biased region" description="Low complexity" evidence="1">
    <location>
        <begin position="1"/>
        <end position="11"/>
    </location>
</feature>
<organism evidence="2 3">
    <name type="scientific">Fragilariopsis cylindrus CCMP1102</name>
    <dbReference type="NCBI Taxonomy" id="635003"/>
    <lineage>
        <taxon>Eukaryota</taxon>
        <taxon>Sar</taxon>
        <taxon>Stramenopiles</taxon>
        <taxon>Ochrophyta</taxon>
        <taxon>Bacillariophyta</taxon>
        <taxon>Bacillariophyceae</taxon>
        <taxon>Bacillariophycidae</taxon>
        <taxon>Bacillariales</taxon>
        <taxon>Bacillariaceae</taxon>
        <taxon>Fragilariopsis</taxon>
    </lineage>
</organism>